<name>F2JYN8_MARM1</name>
<dbReference type="KEGG" id="mme:Marme_0362"/>
<dbReference type="eggNOG" id="COG0583">
    <property type="taxonomic scope" value="Bacteria"/>
</dbReference>
<dbReference type="InterPro" id="IPR036388">
    <property type="entry name" value="WH-like_DNA-bd_sf"/>
</dbReference>
<keyword evidence="4" id="KW-0804">Transcription</keyword>
<dbReference type="InterPro" id="IPR036390">
    <property type="entry name" value="WH_DNA-bd_sf"/>
</dbReference>
<dbReference type="STRING" id="717774.Marme_0362"/>
<sequence length="310" mass="35273">MLPNPLLHMDLKSLTGLLYLLEERNVSKASDRLFISQSAMSRLLNRLRSAFNDPLFIRTATGMEPTATALRLEAPVRQMIEQLSQLAQDQEFIPANSNRTFRIKTSHYQSQAYLPFIAERFYTEAPNATLETSAFKGNIAVDETDSLIDVVLFSELFMLPNHYDVERLGHEQFGCVMSKQHPLANQESISLEDYLSYKHVLVNIGQNAKAITDFALGEHAKRRHFALKTPYFTAALEAVGKTQLLMTTSKLLAERFKDPFSLTIQKLPYEFKNTNYSIGWPKTVAQDAGSTWLRNLCRDVVLEHIPFPNI</sequence>
<evidence type="ECO:0000256" key="1">
    <source>
        <dbReference type="ARBA" id="ARBA00009437"/>
    </source>
</evidence>
<evidence type="ECO:0000313" key="6">
    <source>
        <dbReference type="EMBL" id="ADZ89663.1"/>
    </source>
</evidence>
<dbReference type="OrthoDB" id="8839911at2"/>
<dbReference type="Gene3D" id="3.40.190.10">
    <property type="entry name" value="Periplasmic binding protein-like II"/>
    <property type="match status" value="2"/>
</dbReference>
<dbReference type="GO" id="GO:0003700">
    <property type="term" value="F:DNA-binding transcription factor activity"/>
    <property type="evidence" value="ECO:0007669"/>
    <property type="project" value="InterPro"/>
</dbReference>
<dbReference type="HOGENOM" id="CLU_039613_39_2_6"/>
<dbReference type="PANTHER" id="PTHR30118:SF15">
    <property type="entry name" value="TRANSCRIPTIONAL REGULATORY PROTEIN"/>
    <property type="match status" value="1"/>
</dbReference>
<protein>
    <submittedName>
        <fullName evidence="6">Transcriptional regulator, LysR family</fullName>
    </submittedName>
</protein>
<dbReference type="PANTHER" id="PTHR30118">
    <property type="entry name" value="HTH-TYPE TRANSCRIPTIONAL REGULATOR LEUO-RELATED"/>
    <property type="match status" value="1"/>
</dbReference>
<keyword evidence="3" id="KW-0238">DNA-binding</keyword>
<dbReference type="Pfam" id="PF00126">
    <property type="entry name" value="HTH_1"/>
    <property type="match status" value="1"/>
</dbReference>
<evidence type="ECO:0000256" key="2">
    <source>
        <dbReference type="ARBA" id="ARBA00023015"/>
    </source>
</evidence>
<gene>
    <name evidence="6" type="ordered locus">Marme_0362</name>
</gene>
<dbReference type="InterPro" id="IPR005119">
    <property type="entry name" value="LysR_subst-bd"/>
</dbReference>
<evidence type="ECO:0000256" key="3">
    <source>
        <dbReference type="ARBA" id="ARBA00023125"/>
    </source>
</evidence>
<proteinExistence type="inferred from homology"/>
<dbReference type="GO" id="GO:0003677">
    <property type="term" value="F:DNA binding"/>
    <property type="evidence" value="ECO:0007669"/>
    <property type="project" value="UniProtKB-KW"/>
</dbReference>
<keyword evidence="7" id="KW-1185">Reference proteome</keyword>
<dbReference type="CDD" id="cd08417">
    <property type="entry name" value="PBP2_Nitroaromatics_like"/>
    <property type="match status" value="1"/>
</dbReference>
<dbReference type="PROSITE" id="PS50931">
    <property type="entry name" value="HTH_LYSR"/>
    <property type="match status" value="1"/>
</dbReference>
<dbReference type="Proteomes" id="UP000001062">
    <property type="component" value="Chromosome"/>
</dbReference>
<dbReference type="SUPFAM" id="SSF46785">
    <property type="entry name" value="Winged helix' DNA-binding domain"/>
    <property type="match status" value="1"/>
</dbReference>
<dbReference type="PRINTS" id="PR00039">
    <property type="entry name" value="HTHLYSR"/>
</dbReference>
<accession>F2JYN8</accession>
<keyword evidence="2" id="KW-0805">Transcription regulation</keyword>
<dbReference type="Gene3D" id="1.10.10.10">
    <property type="entry name" value="Winged helix-like DNA-binding domain superfamily/Winged helix DNA-binding domain"/>
    <property type="match status" value="1"/>
</dbReference>
<dbReference type="InterPro" id="IPR050389">
    <property type="entry name" value="LysR-type_TF"/>
</dbReference>
<reference evidence="6 7" key="1">
    <citation type="journal article" date="2012" name="Stand. Genomic Sci.">
        <title>Complete genome sequence of the melanogenic marine bacterium Marinomonas mediterranea type strain (MMB-1(T)).</title>
        <authorList>
            <person name="Lucas-Elio P."/>
            <person name="Goodwin L."/>
            <person name="Woyke T."/>
            <person name="Pitluck S."/>
            <person name="Nolan M."/>
            <person name="Kyrpides N.C."/>
            <person name="Detter J.C."/>
            <person name="Copeland A."/>
            <person name="Teshima H."/>
            <person name="Bruce D."/>
            <person name="Detter C."/>
            <person name="Tapia R."/>
            <person name="Han S."/>
            <person name="Land M.L."/>
            <person name="Ivanova N."/>
            <person name="Mikhailova N."/>
            <person name="Johnston A.W."/>
            <person name="Sanchez-Amat A."/>
        </authorList>
    </citation>
    <scope>NUCLEOTIDE SEQUENCE [LARGE SCALE GENOMIC DNA]</scope>
    <source>
        <strain evidence="7">ATCC 700492 / JCM 21426 / NBRC 103028 / MMB-1</strain>
    </source>
</reference>
<dbReference type="SUPFAM" id="SSF53850">
    <property type="entry name" value="Periplasmic binding protein-like II"/>
    <property type="match status" value="1"/>
</dbReference>
<evidence type="ECO:0000256" key="4">
    <source>
        <dbReference type="ARBA" id="ARBA00023163"/>
    </source>
</evidence>
<dbReference type="PATRIC" id="fig|717774.3.peg.370"/>
<comment type="similarity">
    <text evidence="1">Belongs to the LysR transcriptional regulatory family.</text>
</comment>
<dbReference type="InterPro" id="IPR037402">
    <property type="entry name" value="YidZ_PBP2"/>
</dbReference>
<evidence type="ECO:0000259" key="5">
    <source>
        <dbReference type="PROSITE" id="PS50931"/>
    </source>
</evidence>
<dbReference type="InterPro" id="IPR000847">
    <property type="entry name" value="LysR_HTH_N"/>
</dbReference>
<dbReference type="Pfam" id="PF03466">
    <property type="entry name" value="LysR_substrate"/>
    <property type="match status" value="1"/>
</dbReference>
<dbReference type="EMBL" id="CP002583">
    <property type="protein sequence ID" value="ADZ89663.1"/>
    <property type="molecule type" value="Genomic_DNA"/>
</dbReference>
<feature type="domain" description="HTH lysR-type" evidence="5">
    <location>
        <begin position="9"/>
        <end position="66"/>
    </location>
</feature>
<evidence type="ECO:0000313" key="7">
    <source>
        <dbReference type="Proteomes" id="UP000001062"/>
    </source>
</evidence>
<organism evidence="6 7">
    <name type="scientific">Marinomonas mediterranea (strain ATCC 700492 / JCM 21426 / NBRC 103028 / MMB-1)</name>
    <dbReference type="NCBI Taxonomy" id="717774"/>
    <lineage>
        <taxon>Bacteria</taxon>
        <taxon>Pseudomonadati</taxon>
        <taxon>Pseudomonadota</taxon>
        <taxon>Gammaproteobacteria</taxon>
        <taxon>Oceanospirillales</taxon>
        <taxon>Oceanospirillaceae</taxon>
        <taxon>Marinomonas</taxon>
    </lineage>
</organism>
<dbReference type="AlphaFoldDB" id="F2JYN8"/>